<dbReference type="STRING" id="1123010.SAMN02745724_00275"/>
<evidence type="ECO:0000313" key="2">
    <source>
        <dbReference type="EMBL" id="SFB83453.1"/>
    </source>
</evidence>
<evidence type="ECO:0000313" key="3">
    <source>
        <dbReference type="Proteomes" id="UP000198862"/>
    </source>
</evidence>
<sequence>MNFALKKEIIEAEEKLKSAMISSDIEVLNQLFSKDLIFTNHMGQILSKSDDLAAHKRGEFKINALSLSDQIVKTSGGVVIVSVHAKIKGSYKGEATSGHFRFTKGWGNLDSRWQVLTGHASIVA</sequence>
<dbReference type="SUPFAM" id="SSF54427">
    <property type="entry name" value="NTF2-like"/>
    <property type="match status" value="1"/>
</dbReference>
<dbReference type="OrthoDB" id="5383110at2"/>
<dbReference type="Proteomes" id="UP000198862">
    <property type="component" value="Unassembled WGS sequence"/>
</dbReference>
<dbReference type="InterPro" id="IPR032710">
    <property type="entry name" value="NTF2-like_dom_sf"/>
</dbReference>
<dbReference type="InterPro" id="IPR027843">
    <property type="entry name" value="DUF4440"/>
</dbReference>
<dbReference type="RefSeq" id="WP_091979074.1">
    <property type="nucleotide sequence ID" value="NZ_FOLO01000001.1"/>
</dbReference>
<dbReference type="AlphaFoldDB" id="A0A1I1EEU6"/>
<name>A0A1I1EEU6_9GAMM</name>
<accession>A0A1I1EEU6</accession>
<dbReference type="Pfam" id="PF14534">
    <property type="entry name" value="DUF4440"/>
    <property type="match status" value="1"/>
</dbReference>
<proteinExistence type="predicted"/>
<dbReference type="Gene3D" id="3.10.450.50">
    <property type="match status" value="1"/>
</dbReference>
<dbReference type="EMBL" id="FOLO01000001">
    <property type="protein sequence ID" value="SFB83453.1"/>
    <property type="molecule type" value="Genomic_DNA"/>
</dbReference>
<reference evidence="2 3" key="1">
    <citation type="submission" date="2016-10" db="EMBL/GenBank/DDBJ databases">
        <authorList>
            <person name="de Groot N.N."/>
        </authorList>
    </citation>
    <scope>NUCLEOTIDE SEQUENCE [LARGE SCALE GENOMIC DNA]</scope>
    <source>
        <strain evidence="2 3">DSM 6059</strain>
    </source>
</reference>
<keyword evidence="3" id="KW-1185">Reference proteome</keyword>
<organism evidence="2 3">
    <name type="scientific">Pseudoalteromonas denitrificans DSM 6059</name>
    <dbReference type="NCBI Taxonomy" id="1123010"/>
    <lineage>
        <taxon>Bacteria</taxon>
        <taxon>Pseudomonadati</taxon>
        <taxon>Pseudomonadota</taxon>
        <taxon>Gammaproteobacteria</taxon>
        <taxon>Alteromonadales</taxon>
        <taxon>Pseudoalteromonadaceae</taxon>
        <taxon>Pseudoalteromonas</taxon>
    </lineage>
</organism>
<gene>
    <name evidence="2" type="ORF">SAMN02745724_00275</name>
</gene>
<protein>
    <recommendedName>
        <fullName evidence="1">DUF4440 domain-containing protein</fullName>
    </recommendedName>
</protein>
<evidence type="ECO:0000259" key="1">
    <source>
        <dbReference type="Pfam" id="PF14534"/>
    </source>
</evidence>
<feature type="domain" description="DUF4440" evidence="1">
    <location>
        <begin position="9"/>
        <end position="115"/>
    </location>
</feature>